<evidence type="ECO:0000313" key="3">
    <source>
        <dbReference type="EMBL" id="SFN41886.1"/>
    </source>
</evidence>
<feature type="transmembrane region" description="Helical" evidence="2">
    <location>
        <begin position="12"/>
        <end position="33"/>
    </location>
</feature>
<protein>
    <submittedName>
        <fullName evidence="3">MSHA pilin protein MshD</fullName>
    </submittedName>
</protein>
<organism evidence="3 4">
    <name type="scientific">Marinobacter pelagius</name>
    <dbReference type="NCBI Taxonomy" id="379482"/>
    <lineage>
        <taxon>Bacteria</taxon>
        <taxon>Pseudomonadati</taxon>
        <taxon>Pseudomonadota</taxon>
        <taxon>Gammaproteobacteria</taxon>
        <taxon>Pseudomonadales</taxon>
        <taxon>Marinobacteraceae</taxon>
        <taxon>Marinobacter</taxon>
    </lineage>
</organism>
<dbReference type="EMBL" id="FOUR01000008">
    <property type="protein sequence ID" value="SFN41886.1"/>
    <property type="molecule type" value="Genomic_DNA"/>
</dbReference>
<keyword evidence="4" id="KW-1185">Reference proteome</keyword>
<dbReference type="Proteomes" id="UP000199339">
    <property type="component" value="Unassembled WGS sequence"/>
</dbReference>
<accession>A0A1I4YV09</accession>
<dbReference type="PROSITE" id="PS00409">
    <property type="entry name" value="PROKAR_NTER_METHYL"/>
    <property type="match status" value="1"/>
</dbReference>
<dbReference type="RefSeq" id="WP_245777454.1">
    <property type="nucleotide sequence ID" value="NZ_FOUR01000008.1"/>
</dbReference>
<evidence type="ECO:0000256" key="1">
    <source>
        <dbReference type="SAM" id="MobiDB-lite"/>
    </source>
</evidence>
<dbReference type="InterPro" id="IPR012902">
    <property type="entry name" value="N_methyl_site"/>
</dbReference>
<name>A0A1I4YV09_9GAMM</name>
<dbReference type="AlphaFoldDB" id="A0A1I4YV09"/>
<evidence type="ECO:0000256" key="2">
    <source>
        <dbReference type="SAM" id="Phobius"/>
    </source>
</evidence>
<dbReference type="Pfam" id="PF07963">
    <property type="entry name" value="N_methyl"/>
    <property type="match status" value="1"/>
</dbReference>
<keyword evidence="2" id="KW-1133">Transmembrane helix</keyword>
<keyword evidence="2" id="KW-0472">Membrane</keyword>
<gene>
    <name evidence="3" type="ORF">SAMN04487961_3039</name>
</gene>
<dbReference type="NCBIfam" id="TIGR02532">
    <property type="entry name" value="IV_pilin_GFxxxE"/>
    <property type="match status" value="1"/>
</dbReference>
<evidence type="ECO:0000313" key="4">
    <source>
        <dbReference type="Proteomes" id="UP000199339"/>
    </source>
</evidence>
<proteinExistence type="predicted"/>
<feature type="region of interest" description="Disordered" evidence="1">
    <location>
        <begin position="73"/>
        <end position="115"/>
    </location>
</feature>
<reference evidence="4" key="1">
    <citation type="submission" date="2016-10" db="EMBL/GenBank/DDBJ databases">
        <authorList>
            <person name="Varghese N."/>
            <person name="Submissions S."/>
        </authorList>
    </citation>
    <scope>NUCLEOTIDE SEQUENCE [LARGE SCALE GENOMIC DNA]</scope>
    <source>
        <strain evidence="4">CGMCC 1.6775</strain>
    </source>
</reference>
<sequence length="165" mass="17233">MKRQSGVTLVELIITIVVLGIAIAGVVGAFAVISGRSADPLNQTRAINLSQLYMDEILTRYYDESTPVGGGKVASGDVDCATGGPDGETRPTFDDADDYDGLADSPPKDGEGDDLSGYGGFAVTVAVTCAGSEVGVAEEDAKRIDITITDPSGQDWLFTAYRTNF</sequence>
<keyword evidence="2" id="KW-0812">Transmembrane</keyword>